<dbReference type="EMBL" id="JAZAVK010000086">
    <property type="protein sequence ID" value="KAK7425054.1"/>
    <property type="molecule type" value="Genomic_DNA"/>
</dbReference>
<gene>
    <name evidence="3" type="ORF">QQZ08_008330</name>
</gene>
<keyword evidence="2" id="KW-0732">Signal</keyword>
<dbReference type="InterPro" id="IPR001087">
    <property type="entry name" value="GDSL"/>
</dbReference>
<dbReference type="Gene3D" id="3.40.50.1110">
    <property type="entry name" value="SGNH hydrolase"/>
    <property type="match status" value="1"/>
</dbReference>
<evidence type="ECO:0000313" key="4">
    <source>
        <dbReference type="Proteomes" id="UP001498421"/>
    </source>
</evidence>
<protein>
    <submittedName>
        <fullName evidence="3">Uncharacterized protein</fullName>
    </submittedName>
</protein>
<dbReference type="Pfam" id="PF00657">
    <property type="entry name" value="Lipase_GDSL"/>
    <property type="match status" value="1"/>
</dbReference>
<evidence type="ECO:0000256" key="1">
    <source>
        <dbReference type="ARBA" id="ARBA00022801"/>
    </source>
</evidence>
<dbReference type="InterPro" id="IPR051058">
    <property type="entry name" value="GDSL_Est/Lipase"/>
</dbReference>
<comment type="caution">
    <text evidence="3">The sequence shown here is derived from an EMBL/GenBank/DDBJ whole genome shotgun (WGS) entry which is preliminary data.</text>
</comment>
<proteinExistence type="predicted"/>
<feature type="chain" id="PRO_5045439301" evidence="2">
    <location>
        <begin position="18"/>
        <end position="295"/>
    </location>
</feature>
<feature type="signal peptide" evidence="2">
    <location>
        <begin position="1"/>
        <end position="17"/>
    </location>
</feature>
<dbReference type="InterPro" id="IPR036514">
    <property type="entry name" value="SGNH_hydro_sf"/>
</dbReference>
<keyword evidence="4" id="KW-1185">Reference proteome</keyword>
<organism evidence="3 4">
    <name type="scientific">Neonectria magnoliae</name>
    <dbReference type="NCBI Taxonomy" id="2732573"/>
    <lineage>
        <taxon>Eukaryota</taxon>
        <taxon>Fungi</taxon>
        <taxon>Dikarya</taxon>
        <taxon>Ascomycota</taxon>
        <taxon>Pezizomycotina</taxon>
        <taxon>Sordariomycetes</taxon>
        <taxon>Hypocreomycetidae</taxon>
        <taxon>Hypocreales</taxon>
        <taxon>Nectriaceae</taxon>
        <taxon>Neonectria</taxon>
    </lineage>
</organism>
<dbReference type="CDD" id="cd01846">
    <property type="entry name" value="fatty_acyltransferase_like"/>
    <property type="match status" value="1"/>
</dbReference>
<name>A0ABR1HVR5_9HYPO</name>
<dbReference type="PANTHER" id="PTHR45648:SF22">
    <property type="entry name" value="GDSL LIPASE_ACYLHYDROLASE FAMILY PROTEIN (AFU_ORTHOLOGUE AFUA_4G14700)"/>
    <property type="match status" value="1"/>
</dbReference>
<dbReference type="Proteomes" id="UP001498421">
    <property type="component" value="Unassembled WGS sequence"/>
</dbReference>
<dbReference type="PANTHER" id="PTHR45648">
    <property type="entry name" value="GDSL LIPASE/ACYLHYDROLASE FAMILY PROTEIN (AFU_ORTHOLOGUE AFUA_4G14700)"/>
    <property type="match status" value="1"/>
</dbReference>
<evidence type="ECO:0000313" key="3">
    <source>
        <dbReference type="EMBL" id="KAK7425054.1"/>
    </source>
</evidence>
<reference evidence="3 4" key="1">
    <citation type="journal article" date="2025" name="Microbiol. Resour. Announc.">
        <title>Draft genome sequences for Neonectria magnoliae and Neonectria punicea, canker pathogens of Liriodendron tulipifera and Acer saccharum in West Virginia.</title>
        <authorList>
            <person name="Petronek H.M."/>
            <person name="Kasson M.T."/>
            <person name="Metheny A.M."/>
            <person name="Stauder C.M."/>
            <person name="Lovett B."/>
            <person name="Lynch S.C."/>
            <person name="Garnas J.R."/>
            <person name="Kasson L.R."/>
            <person name="Stajich J.E."/>
        </authorList>
    </citation>
    <scope>NUCLEOTIDE SEQUENCE [LARGE SCALE GENOMIC DNA]</scope>
    <source>
        <strain evidence="3 4">NRRL 64651</strain>
    </source>
</reference>
<dbReference type="SUPFAM" id="SSF52266">
    <property type="entry name" value="SGNH hydrolase"/>
    <property type="match status" value="1"/>
</dbReference>
<evidence type="ECO:0000256" key="2">
    <source>
        <dbReference type="SAM" id="SignalP"/>
    </source>
</evidence>
<sequence>MVALAVLLAFILPGSTAVAQTASPKSHLVTFGDSFSKTGFVATGTQPSAENRLGNPQLPGVTSSGGRNWVGFMVTEFNTSLALSFNFARGGATVDARLIRGTGASLVDQVQRFTDSYGRQRLPKGRTRWNTVAGVWMGVNDVRRSDLLEKAVAQYFVQLQRLYDLRTRKFVLLSIPPLNLMPSQLSLNKTQSAKLVSAINLYNGLLRSHLQTFKKQHPDVVAAVVDTSKTFLSAVRDPRALGARDATCINRNGVSCLWWDGGHPAIAIERLVAAEVAKVVESKAFRCYGNPHCKI</sequence>
<keyword evidence="1" id="KW-0378">Hydrolase</keyword>
<accession>A0ABR1HVR5</accession>